<dbReference type="Pfam" id="PF10720">
    <property type="entry name" value="DUF2515"/>
    <property type="match status" value="1"/>
</dbReference>
<dbReference type="Proteomes" id="UP001589609">
    <property type="component" value="Unassembled WGS sequence"/>
</dbReference>
<proteinExistence type="predicted"/>
<dbReference type="InterPro" id="IPR019658">
    <property type="entry name" value="DUF2515"/>
</dbReference>
<dbReference type="RefSeq" id="WP_379947970.1">
    <property type="nucleotide sequence ID" value="NZ_JBHMAF010000017.1"/>
</dbReference>
<comment type="caution">
    <text evidence="1">The sequence shown here is derived from an EMBL/GenBank/DDBJ whole genome shotgun (WGS) entry which is preliminary data.</text>
</comment>
<sequence length="334" mass="40569">MEIIRAEYEQMNKRRQGIVYTEQEKSLIKAIKQGTILENRDNISRTHAYKEYYLRNCEIRWSFLASMVSRNAGWNMTDLEGKYYPKILPQQVRKRLFLTYERANWYIFSDAYPQLLLYEESKQAEKPLFHLLKAFSVSVFMEAEWERYWYEKDDNRLMTALIINEQQMIQRPVIEHPFFKKHVFHSLLFKVQELFHFSAVLFPTIQGKLYGFSVSDFERLSKRVELGKRLAWLLFCPRYQEGFLRFSDETVHTGSRRDYEQYFSFTKEQDTPYLRDVFPVIPHQRYVENDWYNTDVDLESLFSFEAPQQPLDLTDWFMIKQKQLHVLIEVQDFF</sequence>
<dbReference type="EMBL" id="JBHMAF010000017">
    <property type="protein sequence ID" value="MFB9757678.1"/>
    <property type="molecule type" value="Genomic_DNA"/>
</dbReference>
<accession>A0ABV5WB44</accession>
<protein>
    <submittedName>
        <fullName evidence="1">DUF2515 domain-containing protein</fullName>
    </submittedName>
</protein>
<name>A0ABV5WB44_9BACI</name>
<reference evidence="1 2" key="1">
    <citation type="submission" date="2024-09" db="EMBL/GenBank/DDBJ databases">
        <authorList>
            <person name="Sun Q."/>
            <person name="Mori K."/>
        </authorList>
    </citation>
    <scope>NUCLEOTIDE SEQUENCE [LARGE SCALE GENOMIC DNA]</scope>
    <source>
        <strain evidence="1 2">JCM 11201</strain>
    </source>
</reference>
<organism evidence="1 2">
    <name type="scientific">Ectobacillus funiculus</name>
    <dbReference type="NCBI Taxonomy" id="137993"/>
    <lineage>
        <taxon>Bacteria</taxon>
        <taxon>Bacillati</taxon>
        <taxon>Bacillota</taxon>
        <taxon>Bacilli</taxon>
        <taxon>Bacillales</taxon>
        <taxon>Bacillaceae</taxon>
        <taxon>Ectobacillus</taxon>
    </lineage>
</organism>
<keyword evidence="2" id="KW-1185">Reference proteome</keyword>
<gene>
    <name evidence="1" type="ORF">ACFFMS_03870</name>
</gene>
<evidence type="ECO:0000313" key="2">
    <source>
        <dbReference type="Proteomes" id="UP001589609"/>
    </source>
</evidence>
<evidence type="ECO:0000313" key="1">
    <source>
        <dbReference type="EMBL" id="MFB9757678.1"/>
    </source>
</evidence>